<evidence type="ECO:0000256" key="6">
    <source>
        <dbReference type="ARBA" id="ARBA00023194"/>
    </source>
</evidence>
<dbReference type="FunFam" id="1.10.1200.10:FF:000007">
    <property type="entry name" value="Probable polyketide synthase pks17"/>
    <property type="match status" value="1"/>
</dbReference>
<evidence type="ECO:0000256" key="2">
    <source>
        <dbReference type="ARBA" id="ARBA00022450"/>
    </source>
</evidence>
<dbReference type="GO" id="GO:0006633">
    <property type="term" value="P:fatty acid biosynthetic process"/>
    <property type="evidence" value="ECO:0007669"/>
    <property type="project" value="InterPro"/>
</dbReference>
<dbReference type="InterPro" id="IPR020806">
    <property type="entry name" value="PKS_PP-bd"/>
</dbReference>
<dbReference type="InterPro" id="IPR016036">
    <property type="entry name" value="Malonyl_transacylase_ACP-bd"/>
</dbReference>
<dbReference type="InterPro" id="IPR006162">
    <property type="entry name" value="Ppantetheine_attach_site"/>
</dbReference>
<dbReference type="EMBL" id="CP012752">
    <property type="protein sequence ID" value="ALG12161.1"/>
    <property type="molecule type" value="Genomic_DNA"/>
</dbReference>
<dbReference type="FunFam" id="3.40.47.10:FF:000019">
    <property type="entry name" value="Polyketide synthase type I"/>
    <property type="match status" value="1"/>
</dbReference>
<name>A0A0N9I194_9PSEU</name>
<dbReference type="InterPro" id="IPR014030">
    <property type="entry name" value="Ketoacyl_synth_N"/>
</dbReference>
<evidence type="ECO:0000256" key="5">
    <source>
        <dbReference type="ARBA" id="ARBA00022737"/>
    </source>
</evidence>
<evidence type="ECO:0000259" key="14">
    <source>
        <dbReference type="PROSITE" id="PS50075"/>
    </source>
</evidence>
<evidence type="ECO:0000256" key="9">
    <source>
        <dbReference type="ARBA" id="ARBA00052442"/>
    </source>
</evidence>
<dbReference type="OrthoDB" id="9778690at2"/>
<comment type="subunit">
    <text evidence="12">Homodimer. Erythronolide synthase is composed of EryAI, EryAII and EryAIII multimodular (2 modules) polypeptides each coding for a functional synthase subunit which participates in 2 of the six FAS-like elongation steps required for formation of the polyketide. Module 1, 2, 3, 4, 5, and 6 participating in biosynthesis steps 1, 2, 3, 4, 5, and 6, respectively.</text>
</comment>
<dbReference type="InterPro" id="IPR016035">
    <property type="entry name" value="Acyl_Trfase/lysoPLipase"/>
</dbReference>
<dbReference type="InterPro" id="IPR036291">
    <property type="entry name" value="NAD(P)-bd_dom_sf"/>
</dbReference>
<evidence type="ECO:0000256" key="3">
    <source>
        <dbReference type="ARBA" id="ARBA00022553"/>
    </source>
</evidence>
<sequence>MSEDKLRNLLKQVSTELYQTRERLREQMAARAEPIAIVGIGCRFPGDVTSPADLWDLVADGRDAVSGFPADRGWDLRPVAGGFAREGGFLAGAADFDAEFFGLSPREATGMDPQQRVALEVAWEALERGGFDPTGLRGSRTGVFVGCSGQDYTAGMRSVPEPVEGHLMTGNSAAVISGRIAYTLGLEGPAVTLDTACSSSLVALHWAATALRSGECDLALAGGVTVLSTPGVFGELSRQGALAADARCKAFAAGADGTGWGEGAGVLVLQRLSDAVRANRRVLAVIRGSSVNQDGASNGLTAPNGPAQQRVVQQALTSAGVAASDVDVVEAHGTGTALGDPIEAQALLAVYGQDRPADRPLLLGSVKSNIGHTQAAAGVAGVIKMVMAMRHGVVPRTLHVDRLTPQVDWSSGAVRVLVEAARWPETERPRRAGVSAFGISGTNAHVILEQAPLDDPADPVVAEGPVPLLLSGKTEQAVRDQARRLLTAPKASVVDLAHSLATSRSLFGHRAVVVADDEGYLPALRALSDGDPQPGVVRGAAAEQTGAVFVFPGQGAQWAGMGVELAESFPVFARRLDECAEALSPYIDWSLADVLRDEESLERVDVAQPALWAVMVSLAELWRSLGVRPAAVVGHSQGEIAAACVAGVLSLADAARVVALRSKELLALAGAGGMVSVMAPADQVRPMLAQWEGRLSIAAVNGPATVVVSGEDPELTRFEELLSSAALMRWRIPGVDFTAHSARIDDLEPALRRHLDGLRPNEATVPFFSTVDCDWQAGPELDSAYWYRNLREPVRFEESVRALLADGHRVFLEVSAHPVLAPALSEIVDSAATDAVVAGTLRRAEGGRARMLTSLAELHVRGVQVDWTSVVPTGRPVELPTYPFQRRRYWLADWAQPEAVPDRPSAQRLRYDVRWQPVTPGPVGITGTWLVLTPTADVTDWLDGLRQHGAEVVQVAADPTEYEELAARLRAETSARPDGFTGVVSMLALDAHEHGAQRASAVLLALREAEIDAPFWAVTRNAVPAGGTVPDPRQAEVWGWGRVAALESPLGWGGLVDLPTDADTGAESGGLLAAVLAGTGEDQVAIRSTGVLACRLVRTPSVANVVTTITGTALVASGDDALGRQIASWLEDAGAERVVLTGATAQDDLAALLKDLEGDGTPVSTVVHAPGPVDLTPLADLAPEQLGAAVSRQLDGVAQLDDLLDKESVRLVLFSSVAGVWGGSGHGAVAASAAHVAAVAERRRARGLPTTAIAWGPWDRDESSAQIRRSGVLPLRGDDVFAVLRQALDADTAALVAVDVDWPRFADLFTVARPSPLIDGLLDADQPDPQDTPGSGDFVARLSGFDAETRHHELVELVCKHTAVVLGHPAGTAVDPAKAFRDLGFESMNAVELRNNLNAATGLRLPATAVFDHPAPVVLARHIHAELFEAPQEDPLEKALARLESVVAAADGRADADRTAARLRGLLAVWTGKSGTGPDLGDASDDELFDLIDSNFGRT</sequence>
<dbReference type="FunFam" id="3.40.366.10:FF:000002">
    <property type="entry name" value="Probable polyketide synthase 2"/>
    <property type="match status" value="1"/>
</dbReference>
<dbReference type="SMART" id="SM00823">
    <property type="entry name" value="PKS_PP"/>
    <property type="match status" value="1"/>
</dbReference>
<evidence type="ECO:0000256" key="1">
    <source>
        <dbReference type="ARBA" id="ARBA00001957"/>
    </source>
</evidence>
<dbReference type="InterPro" id="IPR050091">
    <property type="entry name" value="PKS_NRPS_Biosynth_Enz"/>
</dbReference>
<dbReference type="PROSITE" id="PS52004">
    <property type="entry name" value="KS3_2"/>
    <property type="match status" value="1"/>
</dbReference>
<dbReference type="Gene3D" id="3.40.47.10">
    <property type="match status" value="1"/>
</dbReference>
<dbReference type="InterPro" id="IPR032821">
    <property type="entry name" value="PKS_assoc"/>
</dbReference>
<evidence type="ECO:0000256" key="12">
    <source>
        <dbReference type="ARBA" id="ARBA00063272"/>
    </source>
</evidence>
<dbReference type="SUPFAM" id="SSF55048">
    <property type="entry name" value="Probable ACP-binding domain of malonyl-CoA ACP transacylase"/>
    <property type="match status" value="1"/>
</dbReference>
<evidence type="ECO:0000256" key="4">
    <source>
        <dbReference type="ARBA" id="ARBA00022679"/>
    </source>
</evidence>
<dbReference type="Pfam" id="PF16197">
    <property type="entry name" value="KAsynt_C_assoc"/>
    <property type="match status" value="1"/>
</dbReference>
<dbReference type="SMART" id="SM00822">
    <property type="entry name" value="PKS_KR"/>
    <property type="match status" value="1"/>
</dbReference>
<dbReference type="PANTHER" id="PTHR43775">
    <property type="entry name" value="FATTY ACID SYNTHASE"/>
    <property type="match status" value="1"/>
</dbReference>
<keyword evidence="4" id="KW-0808">Transferase</keyword>
<dbReference type="SUPFAM" id="SSF51735">
    <property type="entry name" value="NAD(P)-binding Rossmann-fold domains"/>
    <property type="match status" value="2"/>
</dbReference>
<protein>
    <recommendedName>
        <fullName evidence="13">6-deoxyerythronolide-B synthase</fullName>
        <ecNumber evidence="13">2.3.1.94</ecNumber>
    </recommendedName>
</protein>
<dbReference type="Gene3D" id="3.40.366.10">
    <property type="entry name" value="Malonyl-Coenzyme A Acyl Carrier Protein, domain 2"/>
    <property type="match status" value="1"/>
</dbReference>
<dbReference type="GO" id="GO:0047879">
    <property type="term" value="F:erythronolide synthase activity"/>
    <property type="evidence" value="ECO:0007669"/>
    <property type="project" value="UniProtKB-EC"/>
</dbReference>
<dbReference type="SMART" id="SM01294">
    <property type="entry name" value="PKS_PP_betabranch"/>
    <property type="match status" value="1"/>
</dbReference>
<keyword evidence="2" id="KW-0596">Phosphopantetheine</keyword>
<reference evidence="16 17" key="1">
    <citation type="submission" date="2015-07" db="EMBL/GenBank/DDBJ databases">
        <title>Genome sequencing of Kibdelosporangium phytohabitans.</title>
        <authorList>
            <person name="Qin S."/>
            <person name="Xing K."/>
        </authorList>
    </citation>
    <scope>NUCLEOTIDE SEQUENCE [LARGE SCALE GENOMIC DNA]</scope>
    <source>
        <strain evidence="16 17">KLBMP1111</strain>
    </source>
</reference>
<dbReference type="Proteomes" id="UP000063699">
    <property type="component" value="Chromosome"/>
</dbReference>
<dbReference type="KEGG" id="kphy:AOZ06_39630"/>
<dbReference type="SUPFAM" id="SSF53901">
    <property type="entry name" value="Thiolase-like"/>
    <property type="match status" value="1"/>
</dbReference>
<organism evidence="16 17">
    <name type="scientific">Kibdelosporangium phytohabitans</name>
    <dbReference type="NCBI Taxonomy" id="860235"/>
    <lineage>
        <taxon>Bacteria</taxon>
        <taxon>Bacillati</taxon>
        <taxon>Actinomycetota</taxon>
        <taxon>Actinomycetes</taxon>
        <taxon>Pseudonocardiales</taxon>
        <taxon>Pseudonocardiaceae</taxon>
        <taxon>Kibdelosporangium</taxon>
    </lineage>
</organism>
<dbReference type="GO" id="GO:0004315">
    <property type="term" value="F:3-oxoacyl-[acyl-carrier-protein] synthase activity"/>
    <property type="evidence" value="ECO:0007669"/>
    <property type="project" value="InterPro"/>
</dbReference>
<dbReference type="SMART" id="SM00825">
    <property type="entry name" value="PKS_KS"/>
    <property type="match status" value="1"/>
</dbReference>
<dbReference type="Pfam" id="PF00698">
    <property type="entry name" value="Acyl_transf_1"/>
    <property type="match status" value="1"/>
</dbReference>
<dbReference type="Pfam" id="PF08990">
    <property type="entry name" value="Docking"/>
    <property type="match status" value="1"/>
</dbReference>
<keyword evidence="3" id="KW-0597">Phosphoprotein</keyword>
<dbReference type="PROSITE" id="PS00606">
    <property type="entry name" value="KS3_1"/>
    <property type="match status" value="1"/>
</dbReference>
<evidence type="ECO:0000256" key="11">
    <source>
        <dbReference type="ARBA" id="ARBA00060622"/>
    </source>
</evidence>
<keyword evidence="7" id="KW-0511">Multifunctional enzyme</keyword>
<dbReference type="Gene3D" id="3.40.50.11460">
    <property type="match status" value="1"/>
</dbReference>
<dbReference type="GO" id="GO:0004312">
    <property type="term" value="F:fatty acid synthase activity"/>
    <property type="evidence" value="ECO:0007669"/>
    <property type="project" value="TreeGrafter"/>
</dbReference>
<dbReference type="SUPFAM" id="SSF47336">
    <property type="entry name" value="ACP-like"/>
    <property type="match status" value="1"/>
</dbReference>
<dbReference type="CDD" id="cd00833">
    <property type="entry name" value="PKS"/>
    <property type="match status" value="1"/>
</dbReference>
<dbReference type="InterPro" id="IPR020841">
    <property type="entry name" value="PKS_Beta-ketoAc_synthase_dom"/>
</dbReference>
<comment type="function">
    <text evidence="10">Involved in the biosynthesis of antibiotic erythromycin via the biosynthesis of its aglycone precursor, 6-deoxyerythronolide B (6-dEB).</text>
</comment>
<dbReference type="InterPro" id="IPR001227">
    <property type="entry name" value="Ac_transferase_dom_sf"/>
</dbReference>
<keyword evidence="5" id="KW-0677">Repeat</keyword>
<dbReference type="Pfam" id="PF02801">
    <property type="entry name" value="Ketoacyl-synt_C"/>
    <property type="match status" value="1"/>
</dbReference>
<dbReference type="InterPro" id="IPR014043">
    <property type="entry name" value="Acyl_transferase_dom"/>
</dbReference>
<comment type="pathway">
    <text evidence="11">Antibiotic biosynthesis; erythromycin biosynthesis.</text>
</comment>
<dbReference type="PANTHER" id="PTHR43775:SF51">
    <property type="entry name" value="INACTIVE PHENOLPHTHIOCEROL SYNTHESIS POLYKETIDE SYNTHASE TYPE I PKS1-RELATED"/>
    <property type="match status" value="1"/>
</dbReference>
<dbReference type="Pfam" id="PF00109">
    <property type="entry name" value="ketoacyl-synt"/>
    <property type="match status" value="1"/>
</dbReference>
<dbReference type="Gene3D" id="3.40.50.720">
    <property type="entry name" value="NAD(P)-binding Rossmann-like Domain"/>
    <property type="match status" value="1"/>
</dbReference>
<proteinExistence type="predicted"/>
<dbReference type="Gene3D" id="3.30.70.3290">
    <property type="match status" value="1"/>
</dbReference>
<keyword evidence="17" id="KW-1185">Reference proteome</keyword>
<dbReference type="GO" id="GO:0031177">
    <property type="term" value="F:phosphopantetheine binding"/>
    <property type="evidence" value="ECO:0007669"/>
    <property type="project" value="InterPro"/>
</dbReference>
<dbReference type="PROSITE" id="PS00012">
    <property type="entry name" value="PHOSPHOPANTETHEINE"/>
    <property type="match status" value="1"/>
</dbReference>
<gene>
    <name evidence="16" type="ORF">AOZ06_39630</name>
</gene>
<evidence type="ECO:0000313" key="17">
    <source>
        <dbReference type="Proteomes" id="UP000063699"/>
    </source>
</evidence>
<dbReference type="InterPro" id="IPR036736">
    <property type="entry name" value="ACP-like_sf"/>
</dbReference>
<dbReference type="SMART" id="SM00827">
    <property type="entry name" value="PKS_AT"/>
    <property type="match status" value="1"/>
</dbReference>
<evidence type="ECO:0000259" key="15">
    <source>
        <dbReference type="PROSITE" id="PS52004"/>
    </source>
</evidence>
<dbReference type="InterPro" id="IPR018201">
    <property type="entry name" value="Ketoacyl_synth_AS"/>
</dbReference>
<evidence type="ECO:0000256" key="7">
    <source>
        <dbReference type="ARBA" id="ARBA00023268"/>
    </source>
</evidence>
<dbReference type="PROSITE" id="PS50075">
    <property type="entry name" value="CARRIER"/>
    <property type="match status" value="1"/>
</dbReference>
<keyword evidence="6" id="KW-0045">Antibiotic biosynthesis</keyword>
<evidence type="ECO:0000313" key="16">
    <source>
        <dbReference type="EMBL" id="ALG12161.1"/>
    </source>
</evidence>
<dbReference type="Pfam" id="PF08659">
    <property type="entry name" value="KR"/>
    <property type="match status" value="1"/>
</dbReference>
<dbReference type="InterPro" id="IPR057326">
    <property type="entry name" value="KR_dom"/>
</dbReference>
<dbReference type="InterPro" id="IPR009081">
    <property type="entry name" value="PP-bd_ACP"/>
</dbReference>
<dbReference type="Gene3D" id="1.10.1200.10">
    <property type="entry name" value="ACP-like"/>
    <property type="match status" value="1"/>
</dbReference>
<accession>A0A0N9I194</accession>
<dbReference type="InterPro" id="IPR014031">
    <property type="entry name" value="Ketoacyl_synth_C"/>
</dbReference>
<keyword evidence="8" id="KW-0012">Acyltransferase</keyword>
<dbReference type="InterPro" id="IPR013968">
    <property type="entry name" value="PKS_KR"/>
</dbReference>
<dbReference type="CDD" id="cd08952">
    <property type="entry name" value="KR_1_SDR_x"/>
    <property type="match status" value="1"/>
</dbReference>
<dbReference type="STRING" id="860235.AOZ06_39630"/>
<dbReference type="InterPro" id="IPR016039">
    <property type="entry name" value="Thiolase-like"/>
</dbReference>
<feature type="domain" description="Carrier" evidence="14">
    <location>
        <begin position="1352"/>
        <end position="1427"/>
    </location>
</feature>
<evidence type="ECO:0000256" key="10">
    <source>
        <dbReference type="ARBA" id="ARBA00060158"/>
    </source>
</evidence>
<dbReference type="GO" id="GO:0033068">
    <property type="term" value="P:macrolide biosynthetic process"/>
    <property type="evidence" value="ECO:0007669"/>
    <property type="project" value="UniProtKB-ARBA"/>
</dbReference>
<evidence type="ECO:0000256" key="13">
    <source>
        <dbReference type="ARBA" id="ARBA00066981"/>
    </source>
</evidence>
<dbReference type="InterPro" id="IPR015083">
    <property type="entry name" value="NorB/c/GfsB-D-like_docking"/>
</dbReference>
<comment type="catalytic activity">
    <reaction evidence="9">
        <text>6 (S)-methylmalonyl-CoA + propanoyl-CoA + 6 NADPH + 12 H(+) = 6-deoxyerythronolide B + 6 CO2 + 6 NADP(+) + 7 CoA + H2O</text>
        <dbReference type="Rhea" id="RHEA:23068"/>
        <dbReference type="ChEBI" id="CHEBI:15377"/>
        <dbReference type="ChEBI" id="CHEBI:15378"/>
        <dbReference type="ChEBI" id="CHEBI:16089"/>
        <dbReference type="ChEBI" id="CHEBI:16526"/>
        <dbReference type="ChEBI" id="CHEBI:57287"/>
        <dbReference type="ChEBI" id="CHEBI:57327"/>
        <dbReference type="ChEBI" id="CHEBI:57392"/>
        <dbReference type="ChEBI" id="CHEBI:57783"/>
        <dbReference type="ChEBI" id="CHEBI:58349"/>
        <dbReference type="EC" id="2.3.1.94"/>
    </reaction>
</comment>
<feature type="domain" description="Ketosynthase family 3 (KS3)" evidence="15">
    <location>
        <begin position="32"/>
        <end position="450"/>
    </location>
</feature>
<dbReference type="SUPFAM" id="SSF52151">
    <property type="entry name" value="FabD/lysophospholipase-like"/>
    <property type="match status" value="1"/>
</dbReference>
<comment type="cofactor">
    <cofactor evidence="1">
        <name>pantetheine 4'-phosphate</name>
        <dbReference type="ChEBI" id="CHEBI:47942"/>
    </cofactor>
</comment>
<dbReference type="EC" id="2.3.1.94" evidence="13"/>
<dbReference type="Pfam" id="PF00550">
    <property type="entry name" value="PP-binding"/>
    <property type="match status" value="1"/>
</dbReference>
<evidence type="ECO:0000256" key="8">
    <source>
        <dbReference type="ARBA" id="ARBA00023315"/>
    </source>
</evidence>